<dbReference type="EMBL" id="HM144387">
    <property type="protein sequence ID" value="ADH03245.1"/>
    <property type="molecule type" value="Genomic_DNA"/>
</dbReference>
<name>G9B1K0_9CAUD</name>
<accession>G9B1K0</accession>
<proteinExistence type="predicted"/>
<evidence type="ECO:0000313" key="2">
    <source>
        <dbReference type="Proteomes" id="UP000005445"/>
    </source>
</evidence>
<dbReference type="OrthoDB" id="22705at10239"/>
<dbReference type="RefSeq" id="YP_004957114.1">
    <property type="nucleotide sequence ID" value="NC_016563.1"/>
</dbReference>
<protein>
    <submittedName>
        <fullName evidence="1">Gp99</fullName>
    </submittedName>
</protein>
<keyword evidence="2" id="KW-1185">Reference proteome</keyword>
<dbReference type="Proteomes" id="UP000005445">
    <property type="component" value="Segment"/>
</dbReference>
<organism evidence="1 2">
    <name type="scientific">Bacillus phage W.Ph</name>
    <dbReference type="NCBI Taxonomy" id="764595"/>
    <lineage>
        <taxon>Viruses</taxon>
        <taxon>Duplodnaviria</taxon>
        <taxon>Heunggongvirae</taxon>
        <taxon>Uroviricota</taxon>
        <taxon>Caudoviricetes</taxon>
        <taxon>Herelleviridae</taxon>
        <taxon>Bastillevirinae</taxon>
        <taxon>Wphvirus</taxon>
        <taxon>Wphvirus WPh</taxon>
    </lineage>
</organism>
<sequence>MTIREKMTNDQKIYFIYGYAYRLAQEAKQEGLFNELTTDELTMVMLNDFINNKRSMPKF</sequence>
<evidence type="ECO:0000313" key="1">
    <source>
        <dbReference type="EMBL" id="ADH03245.1"/>
    </source>
</evidence>
<reference evidence="1 2" key="1">
    <citation type="submission" date="2013-01" db="EMBL/GenBank/DDBJ databases">
        <title>Large myovirus of Bacillus.</title>
        <authorList>
            <person name="Klumpp J."/>
            <person name="Beyer W."/>
            <person name="Loessner M.J."/>
        </authorList>
    </citation>
    <scope>NUCLEOTIDE SEQUENCE [LARGE SCALE GENOMIC DNA]</scope>
</reference>
<dbReference type="GeneID" id="11536755"/>
<dbReference type="KEGG" id="vg:11536755"/>